<dbReference type="PATRIC" id="fig|54398.3.peg.2424"/>
<dbReference type="PANTHER" id="PTHR43222:SF2">
    <property type="entry name" value="NUDIX HYDROLASE 23, CHLOROPLASTIC"/>
    <property type="match status" value="1"/>
</dbReference>
<dbReference type="Proteomes" id="UP000051634">
    <property type="component" value="Unassembled WGS sequence"/>
</dbReference>
<organism evidence="2 3">
    <name type="scientific">endosymbiont of Ridgeia piscesae</name>
    <dbReference type="NCBI Taxonomy" id="54398"/>
    <lineage>
        <taxon>Bacteria</taxon>
        <taxon>Pseudomonadati</taxon>
        <taxon>Pseudomonadota</taxon>
        <taxon>Gammaproteobacteria</taxon>
        <taxon>sulfur-oxidizing symbionts</taxon>
    </lineage>
</organism>
<dbReference type="PANTHER" id="PTHR43222">
    <property type="entry name" value="NUDIX HYDROLASE 23"/>
    <property type="match status" value="1"/>
</dbReference>
<evidence type="ECO:0000313" key="2">
    <source>
        <dbReference type="EMBL" id="KRT55728.1"/>
    </source>
</evidence>
<dbReference type="Gene3D" id="2.20.70.10">
    <property type="match status" value="1"/>
</dbReference>
<dbReference type="AlphaFoldDB" id="A0A0T5YYM7"/>
<proteinExistence type="predicted"/>
<dbReference type="GO" id="GO:0003824">
    <property type="term" value="F:catalytic activity"/>
    <property type="evidence" value="ECO:0007669"/>
    <property type="project" value="UniProtKB-ARBA"/>
</dbReference>
<dbReference type="CDD" id="cd04511">
    <property type="entry name" value="NUDIX_Hydrolase"/>
    <property type="match status" value="1"/>
</dbReference>
<reference evidence="2 3" key="1">
    <citation type="submission" date="2015-11" db="EMBL/GenBank/DDBJ databases">
        <title>The genome of Candidatus Endoriftia persephone in Ridgeia piscesae and population structure of the North Eastern Pacific vestimentiferan symbionts.</title>
        <authorList>
            <person name="Perez M."/>
            <person name="Juniper K.S."/>
        </authorList>
    </citation>
    <scope>NUCLEOTIDE SEQUENCE [LARGE SCALE GENOMIC DNA]</scope>
    <source>
        <strain evidence="2">Ind11</strain>
    </source>
</reference>
<evidence type="ECO:0000259" key="1">
    <source>
        <dbReference type="PROSITE" id="PS51462"/>
    </source>
</evidence>
<comment type="caution">
    <text evidence="2">The sequence shown here is derived from an EMBL/GenBank/DDBJ whole genome shotgun (WGS) entry which is preliminary data.</text>
</comment>
<gene>
    <name evidence="2" type="ORF">Ga0074115_12335</name>
</gene>
<dbReference type="Pfam" id="PF14803">
    <property type="entry name" value="Zn_ribbon_Nudix"/>
    <property type="match status" value="1"/>
</dbReference>
<dbReference type="InterPro" id="IPR015797">
    <property type="entry name" value="NUDIX_hydrolase-like_dom_sf"/>
</dbReference>
<dbReference type="SUPFAM" id="SSF55811">
    <property type="entry name" value="Nudix"/>
    <property type="match status" value="1"/>
</dbReference>
<dbReference type="InterPro" id="IPR000086">
    <property type="entry name" value="NUDIX_hydrolase_dom"/>
</dbReference>
<evidence type="ECO:0000313" key="3">
    <source>
        <dbReference type="Proteomes" id="UP000051634"/>
    </source>
</evidence>
<name>A0A0T5YYM7_9GAMM</name>
<dbReference type="Gene3D" id="3.90.79.10">
    <property type="entry name" value="Nucleoside Triphosphate Pyrophosphohydrolase"/>
    <property type="match status" value="1"/>
</dbReference>
<accession>A0A0T5YYM7</accession>
<feature type="domain" description="Nudix hydrolase" evidence="1">
    <location>
        <begin position="43"/>
        <end position="166"/>
    </location>
</feature>
<dbReference type="InterPro" id="IPR029401">
    <property type="entry name" value="Nudix_N"/>
</dbReference>
<dbReference type="Pfam" id="PF00293">
    <property type="entry name" value="NUDIX"/>
    <property type="match status" value="1"/>
</dbReference>
<dbReference type="EMBL" id="LDXT01000074">
    <property type="protein sequence ID" value="KRT55728.1"/>
    <property type="molecule type" value="Genomic_DNA"/>
</dbReference>
<sequence length="196" mass="22785">MLRMGKRMKFCSQCGTEVERLIPEGDNRQRHVCPECRTIHYQNPKMVVGCIPLWEEQVLLCRRAIEPRYGLWTLPAGFMENGETAQQGAARETWEEAQARVEMGELYTLFNLPHIDQVYLLFLSRLQSLDFGPGSESLEVALFDESEIPWDELAFPVVKETLKLFFADRSTDSLRLRSGSILRVSEHPRRYRTEVF</sequence>
<dbReference type="PROSITE" id="PS51462">
    <property type="entry name" value="NUDIX"/>
    <property type="match status" value="1"/>
</dbReference>
<keyword evidence="3" id="KW-1185">Reference proteome</keyword>
<protein>
    <submittedName>
        <fullName evidence="2">ADP-ribose pyrophosphatase YjhB, NUDIX family</fullName>
    </submittedName>
</protein>